<reference evidence="9" key="1">
    <citation type="submission" date="2015-09" db="EMBL/GenBank/DDBJ databases">
        <authorList>
            <person name="Daims H."/>
        </authorList>
    </citation>
    <scope>NUCLEOTIDE SEQUENCE [LARGE SCALE GENOMIC DNA]</scope>
</reference>
<comment type="subcellular location">
    <subcellularLocation>
        <location evidence="5">Secreted</location>
    </subcellularLocation>
    <subcellularLocation>
        <location evidence="5">Bacterial flagellum</location>
    </subcellularLocation>
</comment>
<keyword evidence="9" id="KW-1185">Reference proteome</keyword>
<dbReference type="Proteomes" id="UP000066284">
    <property type="component" value="Chromosome 1"/>
</dbReference>
<proteinExistence type="inferred from homology"/>
<evidence type="ECO:0000256" key="1">
    <source>
        <dbReference type="ARBA" id="ARBA00009764"/>
    </source>
</evidence>
<feature type="domain" description="Flagellar hook-associated protein 2 N-terminal" evidence="6">
    <location>
        <begin position="12"/>
        <end position="107"/>
    </location>
</feature>
<dbReference type="InterPro" id="IPR010809">
    <property type="entry name" value="FliD_C"/>
</dbReference>
<keyword evidence="4 5" id="KW-0975">Bacterial flagellum</keyword>
<evidence type="ECO:0000256" key="2">
    <source>
        <dbReference type="ARBA" id="ARBA00011255"/>
    </source>
</evidence>
<dbReference type="EMBL" id="LN885086">
    <property type="protein sequence ID" value="CUQ67242.1"/>
    <property type="molecule type" value="Genomic_DNA"/>
</dbReference>
<dbReference type="InterPro" id="IPR003481">
    <property type="entry name" value="FliD_N"/>
</dbReference>
<feature type="coiled-coil region" evidence="5">
    <location>
        <begin position="30"/>
        <end position="67"/>
    </location>
</feature>
<dbReference type="GO" id="GO:0007155">
    <property type="term" value="P:cell adhesion"/>
    <property type="evidence" value="ECO:0007669"/>
    <property type="project" value="InterPro"/>
</dbReference>
<feature type="domain" description="Flagellar hook-associated protein 2 C-terminal" evidence="7">
    <location>
        <begin position="222"/>
        <end position="446"/>
    </location>
</feature>
<dbReference type="KEGG" id="nio:NITINOP_2270"/>
<evidence type="ECO:0000256" key="4">
    <source>
        <dbReference type="ARBA" id="ARBA00023143"/>
    </source>
</evidence>
<dbReference type="GO" id="GO:0009424">
    <property type="term" value="C:bacterial-type flagellum hook"/>
    <property type="evidence" value="ECO:0007669"/>
    <property type="project" value="UniProtKB-UniRule"/>
</dbReference>
<dbReference type="GO" id="GO:0071973">
    <property type="term" value="P:bacterial-type flagellum-dependent cell motility"/>
    <property type="evidence" value="ECO:0007669"/>
    <property type="project" value="TreeGrafter"/>
</dbReference>
<feature type="coiled-coil region" evidence="5">
    <location>
        <begin position="410"/>
        <end position="448"/>
    </location>
</feature>
<keyword evidence="3 5" id="KW-0175">Coiled coil</keyword>
<dbReference type="PANTHER" id="PTHR30288">
    <property type="entry name" value="FLAGELLAR CAP/ASSEMBLY PROTEIN FLID"/>
    <property type="match status" value="1"/>
</dbReference>
<evidence type="ECO:0000256" key="3">
    <source>
        <dbReference type="ARBA" id="ARBA00023054"/>
    </source>
</evidence>
<evidence type="ECO:0000313" key="8">
    <source>
        <dbReference type="EMBL" id="CUQ67242.1"/>
    </source>
</evidence>
<dbReference type="RefSeq" id="WP_062485429.1">
    <property type="nucleotide sequence ID" value="NZ_LN885086.1"/>
</dbReference>
<sequence length="463" mass="48423">MATISFGGLGNGVDFGPVIDQLLKVARLPIDRLEEKKAALNSKNTDYATLSTKLASLQSAAEKLRRAVSFDQSSAGVSNETVLTAAASSSATQGTYQIQVTRLAQSHQVVSKAAKAVATMTTDIVSGSSATFTFRVGSGSNQTVTLGATATLEDLRDQINDLGAGVIASIINTGSDTTPAYRLILTSTSTGADNAITIVTDQTDLDLTNGSGTGGTDTLQAAQDAEVVVGSLSTVTLTRSGNVITDAIPGVTLTLKETGTAQVSVVRDVGAVKNNVKALATAYNDVVKFINERTTYDVVTKKGGNFFNEPAVRTVLSQVRGALSATVPGATTYTTVGEIGFKTERDGTITVDEAKLGSALAENYAAVKALFINQSGVTGVAQLMVDAVDRLDDIEFGSVTLRKQGLTNSISDLAEEIAKREDALALYEERLKRQYAALDSLLRQLSSQASFLTARDNAAKQIL</sequence>
<dbReference type="AlphaFoldDB" id="A0A0S4KVN8"/>
<comment type="subunit">
    <text evidence="2 5">Homopentamer.</text>
</comment>
<dbReference type="PANTHER" id="PTHR30288:SF0">
    <property type="entry name" value="FLAGELLAR HOOK-ASSOCIATED PROTEIN 2"/>
    <property type="match status" value="1"/>
</dbReference>
<keyword evidence="5" id="KW-0964">Secreted</keyword>
<dbReference type="GO" id="GO:0005576">
    <property type="term" value="C:extracellular region"/>
    <property type="evidence" value="ECO:0007669"/>
    <property type="project" value="UniProtKB-SubCell"/>
</dbReference>
<evidence type="ECO:0000313" key="9">
    <source>
        <dbReference type="Proteomes" id="UP000066284"/>
    </source>
</evidence>
<comment type="similarity">
    <text evidence="1 5">Belongs to the FliD family.</text>
</comment>
<protein>
    <recommendedName>
        <fullName evidence="5">Flagellar hook-associated protein 2</fullName>
        <shortName evidence="5">HAP2</shortName>
    </recommendedName>
    <alternativeName>
        <fullName evidence="5">Flagellar cap protein</fullName>
    </alternativeName>
</protein>
<evidence type="ECO:0000259" key="7">
    <source>
        <dbReference type="Pfam" id="PF07195"/>
    </source>
</evidence>
<dbReference type="Pfam" id="PF07195">
    <property type="entry name" value="FliD_C"/>
    <property type="match status" value="1"/>
</dbReference>
<dbReference type="STRING" id="1715989.NITINOP_2270"/>
<dbReference type="GO" id="GO:0009421">
    <property type="term" value="C:bacterial-type flagellum filament cap"/>
    <property type="evidence" value="ECO:0007669"/>
    <property type="project" value="InterPro"/>
</dbReference>
<comment type="function">
    <text evidence="5">Required for morphogenesis and for the elongation of the flagellar filament by facilitating polymerization of the flagellin monomers at the tip of growing filament. Forms a capping structure, which prevents flagellin subunits (transported through the central channel of the flagellum) from leaking out without polymerization at the distal end.</text>
</comment>
<accession>A0A0S4KVN8</accession>
<evidence type="ECO:0000259" key="6">
    <source>
        <dbReference type="Pfam" id="PF02465"/>
    </source>
</evidence>
<dbReference type="Pfam" id="PF02465">
    <property type="entry name" value="FliD_N"/>
    <property type="match status" value="1"/>
</dbReference>
<dbReference type="OrthoDB" id="5980200at2"/>
<keyword evidence="8" id="KW-0282">Flagellum</keyword>
<keyword evidence="8" id="KW-0966">Cell projection</keyword>
<name>A0A0S4KVN8_9BACT</name>
<evidence type="ECO:0000256" key="5">
    <source>
        <dbReference type="RuleBase" id="RU362066"/>
    </source>
</evidence>
<gene>
    <name evidence="8" type="ORF">NITINOP_2270</name>
</gene>
<organism evidence="8 9">
    <name type="scientific">Candidatus Nitrospira inopinata</name>
    <dbReference type="NCBI Taxonomy" id="1715989"/>
    <lineage>
        <taxon>Bacteria</taxon>
        <taxon>Pseudomonadati</taxon>
        <taxon>Nitrospirota</taxon>
        <taxon>Nitrospiria</taxon>
        <taxon>Nitrospirales</taxon>
        <taxon>Nitrospiraceae</taxon>
        <taxon>Nitrospira</taxon>
    </lineage>
</organism>
<dbReference type="InterPro" id="IPR040026">
    <property type="entry name" value="FliD"/>
</dbReference>
<keyword evidence="8" id="KW-0969">Cilium</keyword>